<dbReference type="Pfam" id="PF00106">
    <property type="entry name" value="adh_short"/>
    <property type="match status" value="1"/>
</dbReference>
<dbReference type="EMBL" id="JANFPI010000003">
    <property type="protein sequence ID" value="MCX8997458.1"/>
    <property type="molecule type" value="Genomic_DNA"/>
</dbReference>
<evidence type="ECO:0000259" key="4">
    <source>
        <dbReference type="SMART" id="SM00822"/>
    </source>
</evidence>
<comment type="similarity">
    <text evidence="1 3">Belongs to the short-chain dehydrogenases/reductases (SDR) family.</text>
</comment>
<dbReference type="GO" id="GO:0016491">
    <property type="term" value="F:oxidoreductase activity"/>
    <property type="evidence" value="ECO:0007669"/>
    <property type="project" value="UniProtKB-KW"/>
</dbReference>
<evidence type="ECO:0000256" key="1">
    <source>
        <dbReference type="ARBA" id="ARBA00006484"/>
    </source>
</evidence>
<keyword evidence="2" id="KW-0560">Oxidoreductase</keyword>
<accession>A0AAE3MYA2</accession>
<sequence>MNSQHPAENPVVLITGASSGIGLEMARQLAARHCELVLAGRRRAELDRLADGLRAAHGVEVHAIAIDLGDTGAAARLYDEVQRLGLAVDWLVNNAGVGLYGNHAALDSAELERMLQLNVVTVSALCRLFGADMLARRSGKILNIASTAAYQPSPYFAAYGASKSFVLNFSEALAKEFEDYGVSVSCLSPGPTATAFFRAVDAQGTTTSHFQNRDEPAYVAEQGIELMLRGGLSRIVGRKNFWRALSTRFAPRSVVANIAKRVLAPGRAETTTAGVS</sequence>
<dbReference type="AlphaFoldDB" id="A0AAE3MYA2"/>
<dbReference type="Gene3D" id="3.40.50.720">
    <property type="entry name" value="NAD(P)-binding Rossmann-like Domain"/>
    <property type="match status" value="1"/>
</dbReference>
<dbReference type="PROSITE" id="PS00061">
    <property type="entry name" value="ADH_SHORT"/>
    <property type="match status" value="1"/>
</dbReference>
<evidence type="ECO:0000256" key="2">
    <source>
        <dbReference type="ARBA" id="ARBA00023002"/>
    </source>
</evidence>
<protein>
    <submittedName>
        <fullName evidence="5">SDR family oxidoreductase</fullName>
    </submittedName>
</protein>
<dbReference type="GO" id="GO:0016020">
    <property type="term" value="C:membrane"/>
    <property type="evidence" value="ECO:0007669"/>
    <property type="project" value="TreeGrafter"/>
</dbReference>
<keyword evidence="6" id="KW-1185">Reference proteome</keyword>
<organism evidence="5 6">
    <name type="scientific">Ectorhizobium quercum</name>
    <dbReference type="NCBI Taxonomy" id="2965071"/>
    <lineage>
        <taxon>Bacteria</taxon>
        <taxon>Pseudomonadati</taxon>
        <taxon>Pseudomonadota</taxon>
        <taxon>Alphaproteobacteria</taxon>
        <taxon>Hyphomicrobiales</taxon>
        <taxon>Rhizobiaceae</taxon>
        <taxon>Ectorhizobium</taxon>
    </lineage>
</organism>
<reference evidence="5" key="1">
    <citation type="submission" date="2022-07" db="EMBL/GenBank/DDBJ databases">
        <title>Ectorhizobium quercum gen.nov., sp. nov.</title>
        <authorList>
            <person name="Ma T."/>
            <person name="Li Y."/>
        </authorList>
    </citation>
    <scope>NUCLEOTIDE SEQUENCE</scope>
    <source>
        <strain evidence="5">BDR2-2</strain>
    </source>
</reference>
<dbReference type="InterPro" id="IPR002347">
    <property type="entry name" value="SDR_fam"/>
</dbReference>
<dbReference type="PRINTS" id="PR00081">
    <property type="entry name" value="GDHRDH"/>
</dbReference>
<comment type="caution">
    <text evidence="5">The sequence shown here is derived from an EMBL/GenBank/DDBJ whole genome shotgun (WGS) entry which is preliminary data.</text>
</comment>
<dbReference type="Proteomes" id="UP001208771">
    <property type="component" value="Unassembled WGS sequence"/>
</dbReference>
<gene>
    <name evidence="5" type="ORF">NOF55_10090</name>
</gene>
<dbReference type="CDD" id="cd05233">
    <property type="entry name" value="SDR_c"/>
    <property type="match status" value="1"/>
</dbReference>
<dbReference type="PRINTS" id="PR00080">
    <property type="entry name" value="SDRFAMILY"/>
</dbReference>
<evidence type="ECO:0000313" key="5">
    <source>
        <dbReference type="EMBL" id="MCX8997458.1"/>
    </source>
</evidence>
<dbReference type="PANTHER" id="PTHR44196">
    <property type="entry name" value="DEHYDROGENASE/REDUCTASE SDR FAMILY MEMBER 7B"/>
    <property type="match status" value="1"/>
</dbReference>
<evidence type="ECO:0000313" key="6">
    <source>
        <dbReference type="Proteomes" id="UP001208771"/>
    </source>
</evidence>
<dbReference type="PANTHER" id="PTHR44196:SF2">
    <property type="entry name" value="SHORT-CHAIN DEHYDROGENASE-RELATED"/>
    <property type="match status" value="1"/>
</dbReference>
<feature type="domain" description="Ketoreductase" evidence="4">
    <location>
        <begin position="10"/>
        <end position="190"/>
    </location>
</feature>
<name>A0AAE3MYA2_9HYPH</name>
<dbReference type="RefSeq" id="WP_306411246.1">
    <property type="nucleotide sequence ID" value="NZ_JANFPI010000003.1"/>
</dbReference>
<dbReference type="InterPro" id="IPR020904">
    <property type="entry name" value="Sc_DH/Rdtase_CS"/>
</dbReference>
<dbReference type="InterPro" id="IPR057326">
    <property type="entry name" value="KR_dom"/>
</dbReference>
<dbReference type="SUPFAM" id="SSF51735">
    <property type="entry name" value="NAD(P)-binding Rossmann-fold domains"/>
    <property type="match status" value="1"/>
</dbReference>
<dbReference type="SMART" id="SM00822">
    <property type="entry name" value="PKS_KR"/>
    <property type="match status" value="1"/>
</dbReference>
<proteinExistence type="inferred from homology"/>
<evidence type="ECO:0000256" key="3">
    <source>
        <dbReference type="RuleBase" id="RU000363"/>
    </source>
</evidence>
<dbReference type="InterPro" id="IPR036291">
    <property type="entry name" value="NAD(P)-bd_dom_sf"/>
</dbReference>